<gene>
    <name evidence="9" type="ORF">DV520_03210</name>
</gene>
<feature type="domain" description="ABC3 transporter permease C-terminal" evidence="8">
    <location>
        <begin position="722"/>
        <end position="837"/>
    </location>
</feature>
<evidence type="ECO:0000256" key="3">
    <source>
        <dbReference type="ARBA" id="ARBA00022692"/>
    </source>
</evidence>
<evidence type="ECO:0000256" key="4">
    <source>
        <dbReference type="ARBA" id="ARBA00022989"/>
    </source>
</evidence>
<organism evidence="9 10">
    <name type="scientific">Evtepia gabavorous</name>
    <dbReference type="NCBI Taxonomy" id="2211183"/>
    <lineage>
        <taxon>Bacteria</taxon>
        <taxon>Bacillati</taxon>
        <taxon>Bacillota</taxon>
        <taxon>Clostridia</taxon>
        <taxon>Eubacteriales</taxon>
        <taxon>Evtepia</taxon>
    </lineage>
</organism>
<evidence type="ECO:0000256" key="6">
    <source>
        <dbReference type="ARBA" id="ARBA00038076"/>
    </source>
</evidence>
<feature type="transmembrane region" description="Helical" evidence="7">
    <location>
        <begin position="718"/>
        <end position="744"/>
    </location>
</feature>
<keyword evidence="10" id="KW-1185">Reference proteome</keyword>
<dbReference type="OrthoDB" id="1694171at2"/>
<proteinExistence type="inferred from homology"/>
<name>A0A3E2B5T6_9FIRM</name>
<dbReference type="Pfam" id="PF02687">
    <property type="entry name" value="FtsX"/>
    <property type="match status" value="2"/>
</dbReference>
<comment type="similarity">
    <text evidence="6">Belongs to the ABC-4 integral membrane protein family.</text>
</comment>
<feature type="transmembrane region" description="Helical" evidence="7">
    <location>
        <begin position="771"/>
        <end position="797"/>
    </location>
</feature>
<keyword evidence="3 7" id="KW-0812">Transmembrane</keyword>
<keyword evidence="5 7" id="KW-0472">Membrane</keyword>
<evidence type="ECO:0000313" key="10">
    <source>
        <dbReference type="Proteomes" id="UP000260649"/>
    </source>
</evidence>
<dbReference type="AlphaFoldDB" id="A0A3E2B5T6"/>
<evidence type="ECO:0000256" key="5">
    <source>
        <dbReference type="ARBA" id="ARBA00023136"/>
    </source>
</evidence>
<feature type="transmembrane region" description="Helical" evidence="7">
    <location>
        <begin position="268"/>
        <end position="298"/>
    </location>
</feature>
<dbReference type="InterPro" id="IPR050250">
    <property type="entry name" value="Macrolide_Exporter_MacB"/>
</dbReference>
<protein>
    <submittedName>
        <fullName evidence="9">ABC transporter permease</fullName>
    </submittedName>
</protein>
<evidence type="ECO:0000313" key="9">
    <source>
        <dbReference type="EMBL" id="RFT07336.1"/>
    </source>
</evidence>
<feature type="transmembrane region" description="Helical" evidence="7">
    <location>
        <begin position="431"/>
        <end position="449"/>
    </location>
</feature>
<dbReference type="Proteomes" id="UP000260649">
    <property type="component" value="Unassembled WGS sequence"/>
</dbReference>
<evidence type="ECO:0000256" key="1">
    <source>
        <dbReference type="ARBA" id="ARBA00004651"/>
    </source>
</evidence>
<evidence type="ECO:0000259" key="8">
    <source>
        <dbReference type="Pfam" id="PF02687"/>
    </source>
</evidence>
<dbReference type="PANTHER" id="PTHR30572:SF4">
    <property type="entry name" value="ABC TRANSPORTER PERMEASE YTRF"/>
    <property type="match status" value="1"/>
</dbReference>
<comment type="caution">
    <text evidence="9">The sequence shown here is derived from an EMBL/GenBank/DDBJ whole genome shotgun (WGS) entry which is preliminary data.</text>
</comment>
<keyword evidence="4 7" id="KW-1133">Transmembrane helix</keyword>
<evidence type="ECO:0000256" key="7">
    <source>
        <dbReference type="SAM" id="Phobius"/>
    </source>
</evidence>
<feature type="transmembrane region" description="Helical" evidence="7">
    <location>
        <begin position="357"/>
        <end position="379"/>
    </location>
</feature>
<feature type="domain" description="ABC3 transporter permease C-terminal" evidence="8">
    <location>
        <begin position="270"/>
        <end position="389"/>
    </location>
</feature>
<dbReference type="InterPro" id="IPR003838">
    <property type="entry name" value="ABC3_permease_C"/>
</dbReference>
<dbReference type="EMBL" id="QQRQ01000003">
    <property type="protein sequence ID" value="RFT07336.1"/>
    <property type="molecule type" value="Genomic_DNA"/>
</dbReference>
<accession>A0A3E2B5T6</accession>
<evidence type="ECO:0000256" key="2">
    <source>
        <dbReference type="ARBA" id="ARBA00022475"/>
    </source>
</evidence>
<keyword evidence="2" id="KW-1003">Cell membrane</keyword>
<feature type="transmembrane region" description="Helical" evidence="7">
    <location>
        <begin position="319"/>
        <end position="337"/>
    </location>
</feature>
<comment type="subcellular location">
    <subcellularLocation>
        <location evidence="1">Cell membrane</location>
        <topology evidence="1">Multi-pass membrane protein</topology>
    </subcellularLocation>
</comment>
<dbReference type="GO" id="GO:0022857">
    <property type="term" value="F:transmembrane transporter activity"/>
    <property type="evidence" value="ECO:0007669"/>
    <property type="project" value="TreeGrafter"/>
</dbReference>
<dbReference type="GeneID" id="97994751"/>
<dbReference type="PANTHER" id="PTHR30572">
    <property type="entry name" value="MEMBRANE COMPONENT OF TRANSPORTER-RELATED"/>
    <property type="match status" value="1"/>
</dbReference>
<feature type="transmembrane region" description="Helical" evidence="7">
    <location>
        <begin position="809"/>
        <end position="834"/>
    </location>
</feature>
<reference evidence="9 10" key="1">
    <citation type="submission" date="2018-07" db="EMBL/GenBank/DDBJ databases">
        <title>GABA Modulating Bacteria of the Human Gut Microbiota.</title>
        <authorList>
            <person name="Strandwitz P."/>
            <person name="Kim K.H."/>
            <person name="Terekhova D."/>
            <person name="Liu J.K."/>
            <person name="Sharma A."/>
            <person name="Levering J."/>
            <person name="Mcdonald D."/>
            <person name="Dietrich D."/>
            <person name="Ramadhar T.R."/>
            <person name="Lekbua A."/>
            <person name="Mroue N."/>
            <person name="Liston C."/>
            <person name="Stewart E.J."/>
            <person name="Dubin M.J."/>
            <person name="Zengler K."/>
            <person name="Knight R."/>
            <person name="Gilbert J.A."/>
            <person name="Clardy J."/>
            <person name="Lewis K."/>
        </authorList>
    </citation>
    <scope>NUCLEOTIDE SEQUENCE [LARGE SCALE GENOMIC DNA]</scope>
    <source>
        <strain evidence="9 10">KLE1738</strain>
    </source>
</reference>
<sequence>MKRKTSILGTLTARTFRRSKSRNLVAILAILLTTMMFTTLFTLSQSMGQNMTEMYLRQAGTTAHTSTKSILDAEIEKIVSHPDVVSWGKSILVGTVENQALAGRQVEIRFASDSYAESCFASPTTGRLPQRADEIALDTQVLHRLGISPALGQTVTLSWRPDLSSSASISNTFTLCGFWEGNESVYASMAWVSEDFALSACGGAEGPAEGQILGTRNLCLTFADADGIEEKTAQILADCGLTGKVKFTTNLAYSAETQQMIFAENIPMYVGMVLVFLAGYLIIFNVFQISVASEIAFYGQLKTLGATKRQIRRIIFGQGNRLSLIGIPLGLVLGYLLGHQLVPILIATQDFTPTVSVHPLIFVGSALFAYLTVIISCLLPARLAGKVSPVEALRYTDAAPGSRKKEKKGRRGASLAAMAWANLWRNKKRTFLVLCSLTLGLVLMSFFYAKNASFDVEKYLLDLSVADFQLDDATNQSADGYDPNSQTIQQSLLDQLNRLGTVEATGRLYAQEVSLPVSQKAAENLSTYYTQDRLDEFASYDPMFPTWKASFDQAVAGATLTHTVYGADGLILEAAASGDYLLDGTYDPEAFATGNYVLAIGPAAEAQSGGLPTYAVGEEIQIEGRTFTVMAILSPLQPMVAGTTPAFDLPLVLQADVFTQLFPQNHLRKFYFNVADESLDAVSALLTDYQQTQAIGMNITSRQTMIDQYEAQTRSSSVMGYAISVVIALVGVLNFVNSMVTAIVSRKREFAMIQSVGMTKRQLRTMLTLEGLSYAGITLLLSYLLSAVVVGVLVRAMTADGFYTFQFTLFPLLLCTPILLVFAWLIPVLCFRNLEKQSIVERLRAID</sequence>
<dbReference type="RefSeq" id="WP_117141774.1">
    <property type="nucleotide sequence ID" value="NZ_CAKXKJ010000002.1"/>
</dbReference>
<dbReference type="GO" id="GO:0005886">
    <property type="term" value="C:plasma membrane"/>
    <property type="evidence" value="ECO:0007669"/>
    <property type="project" value="UniProtKB-SubCell"/>
</dbReference>